<organism evidence="2 3">
    <name type="scientific">Rotaria magnacalcarata</name>
    <dbReference type="NCBI Taxonomy" id="392030"/>
    <lineage>
        <taxon>Eukaryota</taxon>
        <taxon>Metazoa</taxon>
        <taxon>Spiralia</taxon>
        <taxon>Gnathifera</taxon>
        <taxon>Rotifera</taxon>
        <taxon>Eurotatoria</taxon>
        <taxon>Bdelloidea</taxon>
        <taxon>Philodinida</taxon>
        <taxon>Philodinidae</taxon>
        <taxon>Rotaria</taxon>
    </lineage>
</organism>
<dbReference type="Pfam" id="PF07484">
    <property type="entry name" value="Collar"/>
    <property type="match status" value="1"/>
</dbReference>
<feature type="domain" description="Phage tail collar" evidence="1">
    <location>
        <begin position="1"/>
        <end position="43"/>
    </location>
</feature>
<reference evidence="2" key="1">
    <citation type="submission" date="2021-02" db="EMBL/GenBank/DDBJ databases">
        <authorList>
            <person name="Nowell W R."/>
        </authorList>
    </citation>
    <scope>NUCLEOTIDE SEQUENCE</scope>
</reference>
<dbReference type="Gene3D" id="3.90.1340.10">
    <property type="entry name" value="Phage tail collar domain"/>
    <property type="match status" value="1"/>
</dbReference>
<feature type="non-terminal residue" evidence="2">
    <location>
        <position position="84"/>
    </location>
</feature>
<dbReference type="EMBL" id="CAJOBJ010061696">
    <property type="protein sequence ID" value="CAF4420522.1"/>
    <property type="molecule type" value="Genomic_DNA"/>
</dbReference>
<gene>
    <name evidence="2" type="ORF">GIL414_LOCUS31071</name>
</gene>
<evidence type="ECO:0000313" key="2">
    <source>
        <dbReference type="EMBL" id="CAF4420522.1"/>
    </source>
</evidence>
<evidence type="ECO:0000259" key="1">
    <source>
        <dbReference type="Pfam" id="PF07484"/>
    </source>
</evidence>
<dbReference type="InterPro" id="IPR011083">
    <property type="entry name" value="Phage_tail_collar_dom"/>
</dbReference>
<dbReference type="SUPFAM" id="SSF88874">
    <property type="entry name" value="Receptor-binding domain of short tail fibre protein gp12"/>
    <property type="match status" value="1"/>
</dbReference>
<comment type="caution">
    <text evidence="2">The sequence shown here is derived from an EMBL/GenBank/DDBJ whole genome shotgun (WGS) entry which is preliminary data.</text>
</comment>
<accession>A0A8S2VVQ3</accession>
<dbReference type="Proteomes" id="UP000681720">
    <property type="component" value="Unassembled WGS sequence"/>
</dbReference>
<evidence type="ECO:0000313" key="3">
    <source>
        <dbReference type="Proteomes" id="UP000681720"/>
    </source>
</evidence>
<protein>
    <recommendedName>
        <fullName evidence="1">Phage tail collar domain-containing protein</fullName>
    </recommendedName>
</protein>
<dbReference type="InterPro" id="IPR037053">
    <property type="entry name" value="Phage_tail_collar_dom_sf"/>
</dbReference>
<sequence length="84" mass="9076">LLCNGSAVSRIQYQRLFAVIGERYGSGDGVHTFNLPDFCGRIPLGVDPYEKHVKMAKEIGVSSGNATYQLTASQIPAHKHSQGS</sequence>
<feature type="non-terminal residue" evidence="2">
    <location>
        <position position="1"/>
    </location>
</feature>
<name>A0A8S2VVQ3_9BILA</name>
<proteinExistence type="predicted"/>
<dbReference type="AlphaFoldDB" id="A0A8S2VVQ3"/>